<reference evidence="1 2" key="1">
    <citation type="submission" date="2018-05" db="EMBL/GenBank/DDBJ databases">
        <title>Acuticoccus sediminis sp. nov., isolated from deep-sea sediment of Indian Ocean.</title>
        <authorList>
            <person name="Liu X."/>
            <person name="Lai Q."/>
            <person name="Du Y."/>
            <person name="Sun F."/>
            <person name="Zhang X."/>
            <person name="Wang S."/>
            <person name="Shao Z."/>
        </authorList>
    </citation>
    <scope>NUCLEOTIDE SEQUENCE [LARGE SCALE GENOMIC DNA]</scope>
    <source>
        <strain evidence="1 2">PTG4-2</strain>
    </source>
</reference>
<keyword evidence="2" id="KW-1185">Reference proteome</keyword>
<gene>
    <name evidence="1" type="ORF">DLJ53_18045</name>
</gene>
<accession>A0A8B2NZ83</accession>
<dbReference type="RefSeq" id="WP_111347721.1">
    <property type="nucleotide sequence ID" value="NZ_QHHQ01000003.1"/>
</dbReference>
<dbReference type="AlphaFoldDB" id="A0A8B2NZ83"/>
<evidence type="ECO:0000313" key="2">
    <source>
        <dbReference type="Proteomes" id="UP000249590"/>
    </source>
</evidence>
<name>A0A8B2NZ83_9HYPH</name>
<comment type="caution">
    <text evidence="1">The sequence shown here is derived from an EMBL/GenBank/DDBJ whole genome shotgun (WGS) entry which is preliminary data.</text>
</comment>
<proteinExistence type="predicted"/>
<sequence length="1154" mass="121988">MTAYDPNLHQLVFHGAGLPRKFGRHGLANALKASVATDGSDLEFSSVSSGRVGIDLNLAAKAKLTLGGRAAQSAPTRAAAEALDVPSEVVEMTLQGFAVPNDGGRASVERVDSEPAHAWGLQTLDGGWWDFAGDTVPLKAFSALGDAVRLTDGAIDAGSVTFNSASANWSALNVGDLIAISGAGDGGAVLSSEIVSINSPQSVEIADPATSAVVDADAYYGNDDTDAVNAADAYSAQTGKTIIMRRGTFLTRLVNFNQLDGTFLSLDGSQIVDGTNQKLGTSIVNLRSAITVGSGSTGYFNGTVPKGLRRRNYNVSNDATATPVPDFQFAEEASLDVDHVYYKSGYQESYDTDGGRSGFTTYRTKVTQAGRGDCAVYAPDLLVIGDPDIRANATHVQSMAAGDVYGGTVRAGAGNVVIKLGEQHIKDQGNAVRGYAYRYIFERNNDDESNGKVWEGVTLVSRGSKPVNVGFNLQGLGSGFKVGYSSAASNVEYSVGLAEGQKIEFDTGVAPVNGLNLIPNTFGGRTLHYDGESMRFDTPGGNFLAIGDDETQADLLSANATRHVARTRAQLPATAGDGDMYRVSDGPGGRPCFVVWQDGGWKPIAIGGINEPANWYDPVPEKTVFSSFAEFKARVDDGWSPADGHIAEIGDLQWKASSGVSTISLVPGWLPNGTPHPLHWNDTNASAISAAMSYAASHGKGPARFRGDVTLGQLYWYNLPNGDIWAEDHGQLLGSGGIGGPNYFKVIETAPTENWSNFYGQIFDYEKVLPFRRALRIKGADTLGNKPNPGPDYIGYYGGFATSLTHDAVLNESGYNGDPGEPARTNYSMHRPCLYQEGAGDTVVYRPFVRVGDGSGTAATAVDKPSGAVYGGTIVANSDFVQISYGEFHTQDGGHDVRGAGPNFVFERENDDEENECSWYGMRMFSAGSKAVNVGLYFAGLWKSGIDFSNSTLTLGNALSMKQDQWIDFNATHSRWPGRNIYRDTVPSGWRMGYNPATSAIELEADGVAVMRAKGDSVVFRTGADDGQVVKIQGAASTDELTFGRTGNSAIIRAAAAAGDAQLTFQTTSGGATSAAALLLGNGRFNLPRDTAEYQIKGNKVLGPRITGWAAATGTAARSGFDTATVTLEVLAQHVKSLIDDGLTHGYFGPTPSP</sequence>
<organism evidence="1 2">
    <name type="scientific">Acuticoccus sediminis</name>
    <dbReference type="NCBI Taxonomy" id="2184697"/>
    <lineage>
        <taxon>Bacteria</taxon>
        <taxon>Pseudomonadati</taxon>
        <taxon>Pseudomonadota</taxon>
        <taxon>Alphaproteobacteria</taxon>
        <taxon>Hyphomicrobiales</taxon>
        <taxon>Amorphaceae</taxon>
        <taxon>Acuticoccus</taxon>
    </lineage>
</organism>
<dbReference type="EMBL" id="QHHQ01000003">
    <property type="protein sequence ID" value="RAI01118.1"/>
    <property type="molecule type" value="Genomic_DNA"/>
</dbReference>
<dbReference type="Proteomes" id="UP000249590">
    <property type="component" value="Unassembled WGS sequence"/>
</dbReference>
<dbReference type="Gene3D" id="6.10.140.940">
    <property type="match status" value="1"/>
</dbReference>
<protein>
    <submittedName>
        <fullName evidence="1">Uncharacterized protein</fullName>
    </submittedName>
</protein>
<evidence type="ECO:0000313" key="1">
    <source>
        <dbReference type="EMBL" id="RAI01118.1"/>
    </source>
</evidence>